<accession>A0A0D3DFD5</accession>
<evidence type="ECO:0000313" key="1">
    <source>
        <dbReference type="EnsemblPlants" id="Bo7g107830.1"/>
    </source>
</evidence>
<proteinExistence type="predicted"/>
<dbReference type="Proteomes" id="UP000032141">
    <property type="component" value="Chromosome C7"/>
</dbReference>
<dbReference type="GO" id="GO:0099402">
    <property type="term" value="P:plant organ development"/>
    <property type="evidence" value="ECO:0007669"/>
    <property type="project" value="TreeGrafter"/>
</dbReference>
<dbReference type="HOGENOM" id="CLU_2925817_0_0_1"/>
<dbReference type="PANTHER" id="PTHR31038">
    <property type="entry name" value="EXPRESSED PROTEIN-RELATED"/>
    <property type="match status" value="1"/>
</dbReference>
<dbReference type="Gramene" id="Bo7g107830.1">
    <property type="protein sequence ID" value="Bo7g107830.1"/>
    <property type="gene ID" value="Bo7g107830"/>
</dbReference>
<dbReference type="AlphaFoldDB" id="A0A0D3DFD5"/>
<organism evidence="1 2">
    <name type="scientific">Brassica oleracea var. oleracea</name>
    <dbReference type="NCBI Taxonomy" id="109376"/>
    <lineage>
        <taxon>Eukaryota</taxon>
        <taxon>Viridiplantae</taxon>
        <taxon>Streptophyta</taxon>
        <taxon>Embryophyta</taxon>
        <taxon>Tracheophyta</taxon>
        <taxon>Spermatophyta</taxon>
        <taxon>Magnoliopsida</taxon>
        <taxon>eudicotyledons</taxon>
        <taxon>Gunneridae</taxon>
        <taxon>Pentapetalae</taxon>
        <taxon>rosids</taxon>
        <taxon>malvids</taxon>
        <taxon>Brassicales</taxon>
        <taxon>Brassicaceae</taxon>
        <taxon>Brassiceae</taxon>
        <taxon>Brassica</taxon>
    </lineage>
</organism>
<dbReference type="GO" id="GO:0009706">
    <property type="term" value="C:chloroplast inner membrane"/>
    <property type="evidence" value="ECO:0007669"/>
    <property type="project" value="TreeGrafter"/>
</dbReference>
<protein>
    <submittedName>
        <fullName evidence="1">Uncharacterized protein</fullName>
    </submittedName>
</protein>
<dbReference type="PANTHER" id="PTHR31038:SF18">
    <property type="entry name" value="PROTEIN RETICULATA-RELATED 1, CHLOROPLASTIC"/>
    <property type="match status" value="1"/>
</dbReference>
<dbReference type="OMA" id="NNVYGRM"/>
<reference evidence="1" key="2">
    <citation type="submission" date="2015-03" db="UniProtKB">
        <authorList>
            <consortium name="EnsemblPlants"/>
        </authorList>
    </citation>
    <scope>IDENTIFICATION</scope>
</reference>
<reference evidence="1 2" key="1">
    <citation type="journal article" date="2014" name="Genome Biol.">
        <title>Transcriptome and methylome profiling reveals relics of genome dominance in the mesopolyploid Brassica oleracea.</title>
        <authorList>
            <person name="Parkin I.A."/>
            <person name="Koh C."/>
            <person name="Tang H."/>
            <person name="Robinson S.J."/>
            <person name="Kagale S."/>
            <person name="Clarke W.E."/>
            <person name="Town C.D."/>
            <person name="Nixon J."/>
            <person name="Krishnakumar V."/>
            <person name="Bidwell S.L."/>
            <person name="Denoeud F."/>
            <person name="Belcram H."/>
            <person name="Links M.G."/>
            <person name="Just J."/>
            <person name="Clarke C."/>
            <person name="Bender T."/>
            <person name="Huebert T."/>
            <person name="Mason A.S."/>
            <person name="Pires J.C."/>
            <person name="Barker G."/>
            <person name="Moore J."/>
            <person name="Walley P.G."/>
            <person name="Manoli S."/>
            <person name="Batley J."/>
            <person name="Edwards D."/>
            <person name="Nelson M.N."/>
            <person name="Wang X."/>
            <person name="Paterson A.H."/>
            <person name="King G."/>
            <person name="Bancroft I."/>
            <person name="Chalhoub B."/>
            <person name="Sharpe A.G."/>
        </authorList>
    </citation>
    <scope>NUCLEOTIDE SEQUENCE</scope>
    <source>
        <strain evidence="1 2">cv. TO1000</strain>
    </source>
</reference>
<name>A0A0D3DFD5_BRAOL</name>
<keyword evidence="2" id="KW-1185">Reference proteome</keyword>
<sequence>MLDHRFLGLSSNARYQIINGLERVVEVSTAAKRFHVGVVAFTGGLRFSNNVYGRMQFVGWA</sequence>
<dbReference type="EnsemblPlants" id="Bo7g107830.1">
    <property type="protein sequence ID" value="Bo7g107830.1"/>
    <property type="gene ID" value="Bo7g107830"/>
</dbReference>
<evidence type="ECO:0000313" key="2">
    <source>
        <dbReference type="Proteomes" id="UP000032141"/>
    </source>
</evidence>
<dbReference type="STRING" id="109376.A0A0D3DFD5"/>